<dbReference type="EMBL" id="GGEC01029182">
    <property type="protein sequence ID" value="MBX09666.1"/>
    <property type="molecule type" value="Transcribed_RNA"/>
</dbReference>
<evidence type="ECO:0000313" key="1">
    <source>
        <dbReference type="EMBL" id="MBX09666.1"/>
    </source>
</evidence>
<proteinExistence type="predicted"/>
<dbReference type="AlphaFoldDB" id="A0A2P2KVA8"/>
<sequence length="22" mass="2683">MENNSTVHVFIQIYIKKDKIYV</sequence>
<protein>
    <submittedName>
        <fullName evidence="1">Uncharacterized protein</fullName>
    </submittedName>
</protein>
<name>A0A2P2KVA8_RHIMU</name>
<organism evidence="1">
    <name type="scientific">Rhizophora mucronata</name>
    <name type="common">Asiatic mangrove</name>
    <dbReference type="NCBI Taxonomy" id="61149"/>
    <lineage>
        <taxon>Eukaryota</taxon>
        <taxon>Viridiplantae</taxon>
        <taxon>Streptophyta</taxon>
        <taxon>Embryophyta</taxon>
        <taxon>Tracheophyta</taxon>
        <taxon>Spermatophyta</taxon>
        <taxon>Magnoliopsida</taxon>
        <taxon>eudicotyledons</taxon>
        <taxon>Gunneridae</taxon>
        <taxon>Pentapetalae</taxon>
        <taxon>rosids</taxon>
        <taxon>fabids</taxon>
        <taxon>Malpighiales</taxon>
        <taxon>Rhizophoraceae</taxon>
        <taxon>Rhizophora</taxon>
    </lineage>
</organism>
<reference evidence="1" key="1">
    <citation type="submission" date="2018-02" db="EMBL/GenBank/DDBJ databases">
        <title>Rhizophora mucronata_Transcriptome.</title>
        <authorList>
            <person name="Meera S.P."/>
            <person name="Sreeshan A."/>
            <person name="Augustine A."/>
        </authorList>
    </citation>
    <scope>NUCLEOTIDE SEQUENCE</scope>
    <source>
        <tissue evidence="1">Leaf</tissue>
    </source>
</reference>
<accession>A0A2P2KVA8</accession>